<name>A0A0H5NU58_NOCFR</name>
<dbReference type="KEGG" id="nfr:ERS450000_00192"/>
<dbReference type="EMBL" id="LN868938">
    <property type="protein sequence ID" value="CRY73546.1"/>
    <property type="molecule type" value="Genomic_DNA"/>
</dbReference>
<dbReference type="Proteomes" id="UP000057820">
    <property type="component" value="Chromosome 1"/>
</dbReference>
<dbReference type="InterPro" id="IPR055664">
    <property type="entry name" value="DUF7240"/>
</dbReference>
<sequence>MILAGIPDPLRMLPDMHAVLDVVEVMLTEHAHAKALERLNQILYRPDLEDDTPPPGFEVEEQQQSFKAFAAFAGE</sequence>
<evidence type="ECO:0000313" key="1">
    <source>
        <dbReference type="EMBL" id="CRY73546.1"/>
    </source>
</evidence>
<proteinExistence type="predicted"/>
<accession>A0A0H5NU58</accession>
<gene>
    <name evidence="1" type="ORF">ERS450000_00192</name>
</gene>
<reference evidence="2" key="1">
    <citation type="submission" date="2015-03" db="EMBL/GenBank/DDBJ databases">
        <authorList>
            <consortium name="Pathogen Informatics"/>
        </authorList>
    </citation>
    <scope>NUCLEOTIDE SEQUENCE [LARGE SCALE GENOMIC DNA]</scope>
    <source>
        <strain evidence="2">NCTC11134</strain>
    </source>
</reference>
<organism evidence="1 2">
    <name type="scientific">Nocardia farcinica</name>
    <dbReference type="NCBI Taxonomy" id="37329"/>
    <lineage>
        <taxon>Bacteria</taxon>
        <taxon>Bacillati</taxon>
        <taxon>Actinomycetota</taxon>
        <taxon>Actinomycetes</taxon>
        <taxon>Mycobacteriales</taxon>
        <taxon>Nocardiaceae</taxon>
        <taxon>Nocardia</taxon>
    </lineage>
</organism>
<dbReference type="AlphaFoldDB" id="A0A0H5NU58"/>
<protein>
    <submittedName>
        <fullName evidence="1">Uncharacterized protein</fullName>
    </submittedName>
</protein>
<dbReference type="Pfam" id="PF23888">
    <property type="entry name" value="DUF7240"/>
    <property type="match status" value="1"/>
</dbReference>
<evidence type="ECO:0000313" key="2">
    <source>
        <dbReference type="Proteomes" id="UP000057820"/>
    </source>
</evidence>